<feature type="transmembrane region" description="Helical" evidence="1">
    <location>
        <begin position="182"/>
        <end position="202"/>
    </location>
</feature>
<dbReference type="Proteomes" id="UP000189911">
    <property type="component" value="Chromosome E"/>
</dbReference>
<dbReference type="AlphaFoldDB" id="A0A1G4JQ35"/>
<dbReference type="OrthoDB" id="5562676at2759"/>
<keyword evidence="1" id="KW-0812">Transmembrane</keyword>
<sequence length="304" mass="35425">MSFKSTWHLGKRLISDKPSSFQNRVSLQQYVLDPVKLIAIPITTRKVFLYHKHSSEILNVRSNIVKYETKLIGKASKIWTNLENSPRQFNRKLAGSINSLLDKAPWTEDSLNSIPSENYILKTVMENQEERTLTVDEWLKDAENLDIRPIYLYYPESVYSKAIVRQQLEALWTEGLHYHKKYTWLSILGIPLTLPLVLIPVMPNVPGFYLLYRAYRNYKAYCGAKHLKSLVENKNHKLIFANLPQYSDILKGQATATNPDAKGEEQLVLNEKDLDRILDTLEIHETRSFLRKAISQERQRLEEH</sequence>
<proteinExistence type="predicted"/>
<evidence type="ECO:0000313" key="2">
    <source>
        <dbReference type="EMBL" id="SCU92878.1"/>
    </source>
</evidence>
<dbReference type="GO" id="GO:0006813">
    <property type="term" value="P:potassium ion transport"/>
    <property type="evidence" value="ECO:0007669"/>
    <property type="project" value="TreeGrafter"/>
</dbReference>
<gene>
    <name evidence="2" type="ORF">LANO_0E02410G</name>
</gene>
<accession>A0A1G4JQ35</accession>
<dbReference type="InterPro" id="IPR018786">
    <property type="entry name" value="Mit_KHE1"/>
</dbReference>
<protein>
    <submittedName>
        <fullName evidence="2">LANO_0E02410g1_1</fullName>
    </submittedName>
</protein>
<organism evidence="2 3">
    <name type="scientific">Lachancea nothofagi CBS 11611</name>
    <dbReference type="NCBI Taxonomy" id="1266666"/>
    <lineage>
        <taxon>Eukaryota</taxon>
        <taxon>Fungi</taxon>
        <taxon>Dikarya</taxon>
        <taxon>Ascomycota</taxon>
        <taxon>Saccharomycotina</taxon>
        <taxon>Saccharomycetes</taxon>
        <taxon>Saccharomycetales</taxon>
        <taxon>Saccharomycetaceae</taxon>
        <taxon>Lachancea</taxon>
    </lineage>
</organism>
<evidence type="ECO:0000256" key="1">
    <source>
        <dbReference type="SAM" id="Phobius"/>
    </source>
</evidence>
<dbReference type="GO" id="GO:0005743">
    <property type="term" value="C:mitochondrial inner membrane"/>
    <property type="evidence" value="ECO:0007669"/>
    <property type="project" value="TreeGrafter"/>
</dbReference>
<dbReference type="PANTHER" id="PTHR28062">
    <property type="entry name" value="K+-H+ EXCHANGE-LIKE PROTEIN"/>
    <property type="match status" value="1"/>
</dbReference>
<keyword evidence="1" id="KW-1133">Transmembrane helix</keyword>
<name>A0A1G4JQ35_9SACH</name>
<keyword evidence="3" id="KW-1185">Reference proteome</keyword>
<reference evidence="3" key="1">
    <citation type="submission" date="2016-03" db="EMBL/GenBank/DDBJ databases">
        <authorList>
            <person name="Devillers Hugo."/>
        </authorList>
    </citation>
    <scope>NUCLEOTIDE SEQUENCE [LARGE SCALE GENOMIC DNA]</scope>
</reference>
<evidence type="ECO:0000313" key="3">
    <source>
        <dbReference type="Proteomes" id="UP000189911"/>
    </source>
</evidence>
<keyword evidence="1" id="KW-0472">Membrane</keyword>
<dbReference type="EMBL" id="LT598451">
    <property type="protein sequence ID" value="SCU92878.1"/>
    <property type="molecule type" value="Genomic_DNA"/>
</dbReference>
<dbReference type="Pfam" id="PF10173">
    <property type="entry name" value="Mit_KHE1"/>
    <property type="match status" value="1"/>
</dbReference>
<dbReference type="GO" id="GO:1902600">
    <property type="term" value="P:proton transmembrane transport"/>
    <property type="evidence" value="ECO:0007669"/>
    <property type="project" value="TreeGrafter"/>
</dbReference>
<dbReference type="PANTHER" id="PTHR28062:SF1">
    <property type="entry name" value="TRANSMEMBRANE PROTEIN"/>
    <property type="match status" value="1"/>
</dbReference>